<dbReference type="PANTHER" id="PTHR35332:SF2">
    <property type="entry name" value="REGULATION OF ENOLASE PROTEIN 1"/>
    <property type="match status" value="1"/>
</dbReference>
<dbReference type="PANTHER" id="PTHR35332">
    <property type="entry name" value="REGULATION OF ENOLASE PROTEIN 1"/>
    <property type="match status" value="1"/>
</dbReference>
<dbReference type="InterPro" id="IPR013320">
    <property type="entry name" value="ConA-like_dom_sf"/>
</dbReference>
<accession>A0ABU5U5W8</accession>
<keyword evidence="2" id="KW-1185">Reference proteome</keyword>
<name>A0ABU5U5W8_9CYAN</name>
<dbReference type="SUPFAM" id="SSF49899">
    <property type="entry name" value="Concanavalin A-like lectins/glucanases"/>
    <property type="match status" value="1"/>
</dbReference>
<reference evidence="1 2" key="1">
    <citation type="submission" date="2023-12" db="EMBL/GenBank/DDBJ databases">
        <title>Baltic Sea Cyanobacteria.</title>
        <authorList>
            <person name="Delbaje E."/>
            <person name="Fewer D.P."/>
            <person name="Shishido T.K."/>
        </authorList>
    </citation>
    <scope>NUCLEOTIDE SEQUENCE [LARGE SCALE GENOMIC DNA]</scope>
    <source>
        <strain evidence="1 2">CCNP 1315</strain>
    </source>
</reference>
<sequence length="180" mass="20949">MKWYNEPPVWNEQDQVISVTSGLKTDFWRKTHYGFIRDTGHFYYQEMTSDFIAEVKITGQYQVLYDQAGLMVRENDLTWLKCGIEFVDSLQYASTVVTRDYSDWSVVALPENPTSLWLKLKREGGAVEVKYSLDGEQFRMMRLAYLTEAKTVQVGLMCASPEREGFQVSFEDFQIKTLSD</sequence>
<dbReference type="PIRSF" id="PIRSF022704">
    <property type="entry name" value="UCP022704"/>
    <property type="match status" value="1"/>
</dbReference>
<evidence type="ECO:0000313" key="2">
    <source>
        <dbReference type="Proteomes" id="UP001301728"/>
    </source>
</evidence>
<dbReference type="Gene3D" id="2.60.120.200">
    <property type="match status" value="1"/>
</dbReference>
<dbReference type="InterPro" id="IPR009784">
    <property type="entry name" value="DUF1349"/>
</dbReference>
<dbReference type="EMBL" id="JAYGHT010000157">
    <property type="protein sequence ID" value="MEA5522282.1"/>
    <property type="molecule type" value="Genomic_DNA"/>
</dbReference>
<dbReference type="RefSeq" id="WP_323272765.1">
    <property type="nucleotide sequence ID" value="NZ_JAYGHT010000157.1"/>
</dbReference>
<gene>
    <name evidence="1" type="ORF">VB854_25415</name>
</gene>
<dbReference type="Pfam" id="PF07081">
    <property type="entry name" value="DUF1349"/>
    <property type="match status" value="1"/>
</dbReference>
<protein>
    <submittedName>
        <fullName evidence="1">DUF1349 domain-containing protein</fullName>
    </submittedName>
</protein>
<evidence type="ECO:0000313" key="1">
    <source>
        <dbReference type="EMBL" id="MEA5522282.1"/>
    </source>
</evidence>
<organism evidence="1 2">
    <name type="scientific">Limnoraphis robusta CCNP1315</name>
    <dbReference type="NCBI Taxonomy" id="3110306"/>
    <lineage>
        <taxon>Bacteria</taxon>
        <taxon>Bacillati</taxon>
        <taxon>Cyanobacteriota</taxon>
        <taxon>Cyanophyceae</taxon>
        <taxon>Oscillatoriophycideae</taxon>
        <taxon>Oscillatoriales</taxon>
        <taxon>Sirenicapillariaceae</taxon>
        <taxon>Limnoraphis</taxon>
    </lineage>
</organism>
<dbReference type="InterPro" id="IPR015987">
    <property type="entry name" value="UCP022704"/>
</dbReference>
<dbReference type="Proteomes" id="UP001301728">
    <property type="component" value="Unassembled WGS sequence"/>
</dbReference>
<proteinExistence type="predicted"/>
<comment type="caution">
    <text evidence="1">The sequence shown here is derived from an EMBL/GenBank/DDBJ whole genome shotgun (WGS) entry which is preliminary data.</text>
</comment>